<dbReference type="InterPro" id="IPR051915">
    <property type="entry name" value="Cellulose_Degrad_GH3"/>
</dbReference>
<name>A0A8J7WP87_9ACTN</name>
<dbReference type="InterPro" id="IPR026891">
    <property type="entry name" value="Fn3-like"/>
</dbReference>
<dbReference type="FunFam" id="3.20.20.300:FF:000011">
    <property type="entry name" value="Glycosyl hydrolase"/>
    <property type="match status" value="1"/>
</dbReference>
<dbReference type="PANTHER" id="PTHR30620:SF123">
    <property type="entry name" value="BETA-XYLOSIDASE"/>
    <property type="match status" value="1"/>
</dbReference>
<dbReference type="PRINTS" id="PR00133">
    <property type="entry name" value="GLHYDRLASE3"/>
</dbReference>
<gene>
    <name evidence="3" type="ORF">KGA66_09995</name>
</gene>
<evidence type="ECO:0000313" key="3">
    <source>
        <dbReference type="EMBL" id="MBS2963377.1"/>
    </source>
</evidence>
<dbReference type="InterPro" id="IPR001764">
    <property type="entry name" value="Glyco_hydro_3_N"/>
</dbReference>
<dbReference type="Proteomes" id="UP000677913">
    <property type="component" value="Unassembled WGS sequence"/>
</dbReference>
<dbReference type="InterPro" id="IPR017853">
    <property type="entry name" value="GH"/>
</dbReference>
<comment type="caution">
    <text evidence="3">The sequence shown here is derived from an EMBL/GenBank/DDBJ whole genome shotgun (WGS) entry which is preliminary data.</text>
</comment>
<accession>A0A8J7WP87</accession>
<dbReference type="GO" id="GO:0009251">
    <property type="term" value="P:glucan catabolic process"/>
    <property type="evidence" value="ECO:0007669"/>
    <property type="project" value="TreeGrafter"/>
</dbReference>
<dbReference type="InterPro" id="IPR013783">
    <property type="entry name" value="Ig-like_fold"/>
</dbReference>
<dbReference type="InterPro" id="IPR002772">
    <property type="entry name" value="Glyco_hydro_3_C"/>
</dbReference>
<dbReference type="SMART" id="SM01217">
    <property type="entry name" value="Fn3_like"/>
    <property type="match status" value="1"/>
</dbReference>
<feature type="domain" description="Fibronectin type III-like" evidence="2">
    <location>
        <begin position="675"/>
        <end position="744"/>
    </location>
</feature>
<dbReference type="EMBL" id="JAGSXH010000025">
    <property type="protein sequence ID" value="MBS2963377.1"/>
    <property type="molecule type" value="Genomic_DNA"/>
</dbReference>
<evidence type="ECO:0000256" key="1">
    <source>
        <dbReference type="ARBA" id="ARBA00022801"/>
    </source>
</evidence>
<organism evidence="3 4">
    <name type="scientific">Actinocrinis puniceicyclus</name>
    <dbReference type="NCBI Taxonomy" id="977794"/>
    <lineage>
        <taxon>Bacteria</taxon>
        <taxon>Bacillati</taxon>
        <taxon>Actinomycetota</taxon>
        <taxon>Actinomycetes</taxon>
        <taxon>Catenulisporales</taxon>
        <taxon>Actinospicaceae</taxon>
        <taxon>Actinocrinis</taxon>
    </lineage>
</organism>
<dbReference type="Gene3D" id="3.40.50.1700">
    <property type="entry name" value="Glycoside hydrolase family 3 C-terminal domain"/>
    <property type="match status" value="1"/>
</dbReference>
<keyword evidence="1 3" id="KW-0378">Hydrolase</keyword>
<proteinExistence type="predicted"/>
<evidence type="ECO:0000259" key="2">
    <source>
        <dbReference type="SMART" id="SM01217"/>
    </source>
</evidence>
<dbReference type="SUPFAM" id="SSF51445">
    <property type="entry name" value="(Trans)glycosidases"/>
    <property type="match status" value="1"/>
</dbReference>
<dbReference type="InterPro" id="IPR036881">
    <property type="entry name" value="Glyco_hydro_3_C_sf"/>
</dbReference>
<keyword evidence="4" id="KW-1185">Reference proteome</keyword>
<evidence type="ECO:0000313" key="4">
    <source>
        <dbReference type="Proteomes" id="UP000677913"/>
    </source>
</evidence>
<sequence>MAIDNQLTAEVWRDAAADVGARVGDLMARMTVREKVAQLFGVWVGIDSAGGDVAPHQHELAVIASDWDELIRDGIGQLTRAFGTVPVEPLAGARAVARTQRQIMQAGRFGIPAVVHEECLTGLAAWQATVYPSPLCWGASFDPQLVERMGARIGRTMRRLGVHQGLAPVLDVARDLRWGRVEETIGEDPYLVGTIGSAYVRGVESAGIVATLKHFVGYSASRAGRNLAPVSIGPRERADVLLPPFEMALRAGVRSVMNAYTDMDGMPAASDPGILTDLLRGTYGFTGTVVADYFAITFLQTLHNVAGSEAQAAALALRAGIDVELPTVKCFGQPLLDAVESGEVEPALIDRALERVLRQKCELGLLDAHWSPQPAALEEGDGEIDDAESRALARQLAQRSIVLLRNEGGALPLAPGRRIAVVGPRADEAGALMGCYSFPLHVGVHHPDVPMGVEVPTVLAALREDPAGYQVTYAQGVPVLGGDEEGIAEAVRAAREAEVCVVVLGDKAGLFGAGTSGEGCDATDLRLPGRQEQLLEALLETGTPVVLVLLVGRPYELSRQADRLAAVVCGFFPGEEGAHALADVLSGRVNPSGRLPVSFPAAGVNQPWTYLAAPLGHGGGVSNIEQSALYPFGHGLSYAPVTWVEAGQGGGLWPTDGTYRLSVSLRNDSPLPASEVVQVYLHDPVADVARPVQKLIAAPRVDLEPGAARTVTIDLHADLTAYTGRDGLRQVDPGEVELRVGASSADIRRTVSVTMTGARREVGFDRVMEPVVTVADGIGGVDGAAALGNGSLSAR</sequence>
<dbReference type="SUPFAM" id="SSF52279">
    <property type="entry name" value="Beta-D-glucan exohydrolase, C-terminal domain"/>
    <property type="match status" value="1"/>
</dbReference>
<dbReference type="PANTHER" id="PTHR30620">
    <property type="entry name" value="PERIPLASMIC BETA-GLUCOSIDASE-RELATED"/>
    <property type="match status" value="1"/>
</dbReference>
<dbReference type="GO" id="GO:0008422">
    <property type="term" value="F:beta-glucosidase activity"/>
    <property type="evidence" value="ECO:0007669"/>
    <property type="project" value="TreeGrafter"/>
</dbReference>
<dbReference type="Pfam" id="PF00933">
    <property type="entry name" value="Glyco_hydro_3"/>
    <property type="match status" value="1"/>
</dbReference>
<dbReference type="Gene3D" id="3.20.20.300">
    <property type="entry name" value="Glycoside hydrolase, family 3, N-terminal domain"/>
    <property type="match status" value="1"/>
</dbReference>
<dbReference type="Pfam" id="PF14310">
    <property type="entry name" value="Fn3-like"/>
    <property type="match status" value="1"/>
</dbReference>
<dbReference type="Gene3D" id="2.60.40.10">
    <property type="entry name" value="Immunoglobulins"/>
    <property type="match status" value="1"/>
</dbReference>
<protein>
    <submittedName>
        <fullName evidence="3">Glycoside hydrolase family 3 C-terminal domain-containing protein</fullName>
    </submittedName>
</protein>
<dbReference type="Pfam" id="PF01915">
    <property type="entry name" value="Glyco_hydro_3_C"/>
    <property type="match status" value="1"/>
</dbReference>
<dbReference type="AlphaFoldDB" id="A0A8J7WP87"/>
<dbReference type="InterPro" id="IPR036962">
    <property type="entry name" value="Glyco_hydro_3_N_sf"/>
</dbReference>
<reference evidence="3" key="1">
    <citation type="submission" date="2021-04" db="EMBL/GenBank/DDBJ databases">
        <title>Genome based classification of Actinospica acidithermotolerans sp. nov., an actinobacterium isolated from an Indonesian hot spring.</title>
        <authorList>
            <person name="Kusuma A.B."/>
            <person name="Putra K.E."/>
            <person name="Nafisah S."/>
            <person name="Loh J."/>
            <person name="Nouioui I."/>
            <person name="Goodfellow M."/>
        </authorList>
    </citation>
    <scope>NUCLEOTIDE SEQUENCE</scope>
    <source>
        <strain evidence="3">DSM 45618</strain>
    </source>
</reference>